<reference evidence="2" key="1">
    <citation type="submission" date="2020-12" db="EMBL/GenBank/DDBJ databases">
        <title>Sedimentitalea sp. nov., isolated from sand in Incheon.</title>
        <authorList>
            <person name="Kim W."/>
        </authorList>
    </citation>
    <scope>NUCLEOTIDE SEQUENCE</scope>
    <source>
        <strain evidence="2">CAU 1593</strain>
    </source>
</reference>
<comment type="caution">
    <text evidence="2">The sequence shown here is derived from an EMBL/GenBank/DDBJ whole genome shotgun (WGS) entry which is preliminary data.</text>
</comment>
<dbReference type="InterPro" id="IPR003959">
    <property type="entry name" value="ATPase_AAA_core"/>
</dbReference>
<dbReference type="AlphaFoldDB" id="A0A8J7IMP9"/>
<dbReference type="EMBL" id="JAELVR010000018">
    <property type="protein sequence ID" value="MBJ6373653.1"/>
    <property type="molecule type" value="Genomic_DNA"/>
</dbReference>
<evidence type="ECO:0000313" key="2">
    <source>
        <dbReference type="EMBL" id="MBJ6373653.1"/>
    </source>
</evidence>
<evidence type="ECO:0000313" key="3">
    <source>
        <dbReference type="Proteomes" id="UP000619079"/>
    </source>
</evidence>
<dbReference type="SMART" id="SM00382">
    <property type="entry name" value="AAA"/>
    <property type="match status" value="1"/>
</dbReference>
<keyword evidence="3" id="KW-1185">Reference proteome</keyword>
<dbReference type="GO" id="GO:0007005">
    <property type="term" value="P:mitochondrion organization"/>
    <property type="evidence" value="ECO:0007669"/>
    <property type="project" value="TreeGrafter"/>
</dbReference>
<feature type="domain" description="AAA+ ATPase" evidence="1">
    <location>
        <begin position="206"/>
        <end position="354"/>
    </location>
</feature>
<dbReference type="Gene3D" id="3.40.50.300">
    <property type="entry name" value="P-loop containing nucleotide triphosphate hydrolases"/>
    <property type="match status" value="1"/>
</dbReference>
<dbReference type="GO" id="GO:0003697">
    <property type="term" value="F:single-stranded DNA binding"/>
    <property type="evidence" value="ECO:0007669"/>
    <property type="project" value="TreeGrafter"/>
</dbReference>
<name>A0A8J7IMP9_9RHOB</name>
<proteinExistence type="predicted"/>
<gene>
    <name evidence="2" type="ORF">JF290_19205</name>
</gene>
<dbReference type="RefSeq" id="WP_199026527.1">
    <property type="nucleotide sequence ID" value="NZ_JAELVR010000018.1"/>
</dbReference>
<protein>
    <submittedName>
        <fullName evidence="2">AAA family ATPase</fullName>
    </submittedName>
</protein>
<dbReference type="InterPro" id="IPR003593">
    <property type="entry name" value="AAA+_ATPase"/>
</dbReference>
<dbReference type="GO" id="GO:0006515">
    <property type="term" value="P:protein quality control for misfolded or incompletely synthesized proteins"/>
    <property type="evidence" value="ECO:0007669"/>
    <property type="project" value="TreeGrafter"/>
</dbReference>
<dbReference type="InterPro" id="IPR027417">
    <property type="entry name" value="P-loop_NTPase"/>
</dbReference>
<accession>A0A8J7IMP9</accession>
<dbReference type="GO" id="GO:0051131">
    <property type="term" value="P:chaperone-mediated protein complex assembly"/>
    <property type="evidence" value="ECO:0007669"/>
    <property type="project" value="TreeGrafter"/>
</dbReference>
<organism evidence="2 3">
    <name type="scientific">Sedimentitalea arenosa</name>
    <dbReference type="NCBI Taxonomy" id="2798803"/>
    <lineage>
        <taxon>Bacteria</taxon>
        <taxon>Pseudomonadati</taxon>
        <taxon>Pseudomonadota</taxon>
        <taxon>Alphaproteobacteria</taxon>
        <taxon>Rhodobacterales</taxon>
        <taxon>Paracoccaceae</taxon>
        <taxon>Sedimentitalea</taxon>
    </lineage>
</organism>
<dbReference type="GO" id="GO:0016887">
    <property type="term" value="F:ATP hydrolysis activity"/>
    <property type="evidence" value="ECO:0007669"/>
    <property type="project" value="InterPro"/>
</dbReference>
<dbReference type="InterPro" id="IPR027065">
    <property type="entry name" value="Lon_Prtase"/>
</dbReference>
<dbReference type="GO" id="GO:0005524">
    <property type="term" value="F:ATP binding"/>
    <property type="evidence" value="ECO:0007669"/>
    <property type="project" value="InterPro"/>
</dbReference>
<evidence type="ECO:0000259" key="1">
    <source>
        <dbReference type="SMART" id="SM00382"/>
    </source>
</evidence>
<dbReference type="GO" id="GO:0004252">
    <property type="term" value="F:serine-type endopeptidase activity"/>
    <property type="evidence" value="ECO:0007669"/>
    <property type="project" value="InterPro"/>
</dbReference>
<dbReference type="PANTHER" id="PTHR43718:SF2">
    <property type="entry name" value="LON PROTEASE HOMOLOG, MITOCHONDRIAL"/>
    <property type="match status" value="1"/>
</dbReference>
<dbReference type="PANTHER" id="PTHR43718">
    <property type="entry name" value="LON PROTEASE"/>
    <property type="match status" value="1"/>
</dbReference>
<dbReference type="GO" id="GO:0004176">
    <property type="term" value="F:ATP-dependent peptidase activity"/>
    <property type="evidence" value="ECO:0007669"/>
    <property type="project" value="InterPro"/>
</dbReference>
<sequence>MNDTQDPEDDLERKALLDSIKYHCGRMSDLCDDLFEGWDHLDMSMIRSAMIETASNEEICSVLSCVLRDFSDPFSASTFKHYTADDRSDWQQARIFKMALRKCLHVLSKKEFRALRKMLSQTEAMPRQSGAYLLGVDDKSDLPSSACKEIKEIDDLLYVSDVIRVAPQNLAQAQTLSEKFPNAATVIHGLLSEVRHSWSFGNDALKFRPTIIAGKPGVGKTTLVRALCRTLGCEPHIVSVAGHSDANIFGVSAGWSTALPSIMTKAVLRQKAINPVLVLDEIDKVQSSHNGDIFASLLSLTEQVDARTYRDKFLAVNTDCSMMSWIFTANDLSRIPAPLRDRCTTYEMLRPSHDQLPTIIRSMRDEYALERNVDPRFMPLFENDYDLIARDFAKRQSLRRSREMLRVLLNMKQDQLPKV</sequence>
<dbReference type="Proteomes" id="UP000619079">
    <property type="component" value="Unassembled WGS sequence"/>
</dbReference>
<dbReference type="Pfam" id="PF00004">
    <property type="entry name" value="AAA"/>
    <property type="match status" value="1"/>
</dbReference>
<dbReference type="SUPFAM" id="SSF52540">
    <property type="entry name" value="P-loop containing nucleoside triphosphate hydrolases"/>
    <property type="match status" value="1"/>
</dbReference>